<gene>
    <name evidence="1" type="ORF">CQ006_28105</name>
</gene>
<name>A0A2S9CTD8_PSECE</name>
<dbReference type="AlphaFoldDB" id="A0A2S9CTD8"/>
<protein>
    <submittedName>
        <fullName evidence="1">Uncharacterized protein</fullName>
    </submittedName>
</protein>
<accession>A0A2S9CTD8</accession>
<evidence type="ECO:0000313" key="1">
    <source>
        <dbReference type="EMBL" id="PRB83736.1"/>
    </source>
</evidence>
<evidence type="ECO:0000313" key="2">
    <source>
        <dbReference type="Proteomes" id="UP000239458"/>
    </source>
</evidence>
<dbReference type="Proteomes" id="UP000239458">
    <property type="component" value="Unassembled WGS sequence"/>
</dbReference>
<sequence>MHLIKTYESQDEANEDATLLKGPTRVASERDDNTIIYNLFAKPTWANLHKLKMYDLPDLKALLSIRTSWKTGELERHKQILQGLERAAKNFNIQIPGHWK</sequence>
<organism evidence="1 2">
    <name type="scientific">Pseudomonas cedrina</name>
    <dbReference type="NCBI Taxonomy" id="651740"/>
    <lineage>
        <taxon>Bacteria</taxon>
        <taxon>Pseudomonadati</taxon>
        <taxon>Pseudomonadota</taxon>
        <taxon>Gammaproteobacteria</taxon>
        <taxon>Pseudomonadales</taxon>
        <taxon>Pseudomonadaceae</taxon>
        <taxon>Pseudomonas</taxon>
    </lineage>
</organism>
<dbReference type="EMBL" id="PCQE01000138">
    <property type="protein sequence ID" value="PRB83736.1"/>
    <property type="molecule type" value="Genomic_DNA"/>
</dbReference>
<reference evidence="1 2" key="1">
    <citation type="submission" date="2017-09" db="EMBL/GenBank/DDBJ databases">
        <title>Genomic, metabolic, and phenotypic characteristics of bacterial isolates from the natural microbiome of the model nematode Caenorhabditis elegans.</title>
        <authorList>
            <person name="Zimmermann J."/>
            <person name="Obeng N."/>
            <person name="Yang W."/>
            <person name="Obeng O."/>
            <person name="Kissoyan K."/>
            <person name="Pees B."/>
            <person name="Dirksen P."/>
            <person name="Hoppner M."/>
            <person name="Franke A."/>
            <person name="Rosenstiel P."/>
            <person name="Leippe M."/>
            <person name="Dierking K."/>
            <person name="Kaleta C."/>
            <person name="Schulenburg H."/>
        </authorList>
    </citation>
    <scope>NUCLEOTIDE SEQUENCE [LARGE SCALE GENOMIC DNA]</scope>
    <source>
        <strain evidence="1 2">MYb184</strain>
    </source>
</reference>
<dbReference type="RefSeq" id="WP_105228020.1">
    <property type="nucleotide sequence ID" value="NZ_PCQE01000138.1"/>
</dbReference>
<comment type="caution">
    <text evidence="1">The sequence shown here is derived from an EMBL/GenBank/DDBJ whole genome shotgun (WGS) entry which is preliminary data.</text>
</comment>
<proteinExistence type="predicted"/>